<evidence type="ECO:0000256" key="7">
    <source>
        <dbReference type="SAM" id="Phobius"/>
    </source>
</evidence>
<keyword evidence="10" id="KW-1185">Reference proteome</keyword>
<dbReference type="InterPro" id="IPR013833">
    <property type="entry name" value="Cyt_c_oxidase_su3_a-hlx"/>
</dbReference>
<evidence type="ECO:0000256" key="5">
    <source>
        <dbReference type="ARBA" id="ARBA00023136"/>
    </source>
</evidence>
<dbReference type="PANTHER" id="PTHR11403:SF10">
    <property type="entry name" value="CYTOCHROME C OXIDASE"/>
    <property type="match status" value="1"/>
</dbReference>
<feature type="domain" description="Heme-copper oxidase subunit III family profile" evidence="8">
    <location>
        <begin position="1"/>
        <end position="195"/>
    </location>
</feature>
<name>A0A5B8A165_9BACT</name>
<dbReference type="OrthoDB" id="679789at2"/>
<feature type="transmembrane region" description="Helical" evidence="7">
    <location>
        <begin position="59"/>
        <end position="78"/>
    </location>
</feature>
<dbReference type="RefSeq" id="WP_139516295.1">
    <property type="nucleotide sequence ID" value="NZ_CP040896.1"/>
</dbReference>
<feature type="transmembrane region" description="Helical" evidence="7">
    <location>
        <begin position="90"/>
        <end position="110"/>
    </location>
</feature>
<dbReference type="PANTHER" id="PTHR11403">
    <property type="entry name" value="CYTOCHROME C OXIDASE SUBUNIT III"/>
    <property type="match status" value="1"/>
</dbReference>
<dbReference type="SUPFAM" id="SSF81452">
    <property type="entry name" value="Cytochrome c oxidase subunit III-like"/>
    <property type="match status" value="1"/>
</dbReference>
<dbReference type="InterPro" id="IPR035973">
    <property type="entry name" value="Cyt_c_oxidase_su3-like_sf"/>
</dbReference>
<dbReference type="PROSITE" id="PS50253">
    <property type="entry name" value="COX3"/>
    <property type="match status" value="1"/>
</dbReference>
<dbReference type="GO" id="GO:0004129">
    <property type="term" value="F:cytochrome-c oxidase activity"/>
    <property type="evidence" value="ECO:0007669"/>
    <property type="project" value="InterPro"/>
</dbReference>
<evidence type="ECO:0000256" key="6">
    <source>
        <dbReference type="RuleBase" id="RU003376"/>
    </source>
</evidence>
<dbReference type="GO" id="GO:0019646">
    <property type="term" value="P:aerobic electron transport chain"/>
    <property type="evidence" value="ECO:0007669"/>
    <property type="project" value="InterPro"/>
</dbReference>
<dbReference type="InterPro" id="IPR024791">
    <property type="entry name" value="Cyt_c/ubiquinol_Oxase_su3"/>
</dbReference>
<dbReference type="InterPro" id="IPR000298">
    <property type="entry name" value="Cyt_c_oxidase-like_su3"/>
</dbReference>
<keyword evidence="4 7" id="KW-1133">Transmembrane helix</keyword>
<evidence type="ECO:0000256" key="4">
    <source>
        <dbReference type="ARBA" id="ARBA00022989"/>
    </source>
</evidence>
<reference evidence="9 10" key="1">
    <citation type="submission" date="2019-06" db="EMBL/GenBank/DDBJ databases">
        <authorList>
            <person name="Srinivasan S."/>
        </authorList>
    </citation>
    <scope>NUCLEOTIDE SEQUENCE [LARGE SCALE GENOMIC DNA]</scope>
    <source>
        <strain evidence="9 10">17J68-5</strain>
    </source>
</reference>
<feature type="transmembrane region" description="Helical" evidence="7">
    <location>
        <begin position="130"/>
        <end position="154"/>
    </location>
</feature>
<accession>A0A5B8A165</accession>
<dbReference type="Proteomes" id="UP000305398">
    <property type="component" value="Chromosome"/>
</dbReference>
<gene>
    <name evidence="9" type="ORF">FHG12_13865</name>
</gene>
<keyword evidence="5 7" id="KW-0472">Membrane</keyword>
<proteinExistence type="inferred from homology"/>
<protein>
    <submittedName>
        <fullName evidence="9">Cytochrome oxidase subunit III</fullName>
    </submittedName>
</protein>
<organism evidence="9 10">
    <name type="scientific">Hymenobacter jejuensis</name>
    <dbReference type="NCBI Taxonomy" id="2502781"/>
    <lineage>
        <taxon>Bacteria</taxon>
        <taxon>Pseudomonadati</taxon>
        <taxon>Bacteroidota</taxon>
        <taxon>Cytophagia</taxon>
        <taxon>Cytophagales</taxon>
        <taxon>Hymenobacteraceae</taxon>
        <taxon>Hymenobacter</taxon>
    </lineage>
</organism>
<evidence type="ECO:0000256" key="1">
    <source>
        <dbReference type="ARBA" id="ARBA00004141"/>
    </source>
</evidence>
<dbReference type="KEGG" id="hyj:FHG12_13865"/>
<dbReference type="GO" id="GO:0005886">
    <property type="term" value="C:plasma membrane"/>
    <property type="evidence" value="ECO:0007669"/>
    <property type="project" value="UniProtKB-SubCell"/>
</dbReference>
<comment type="subcellular location">
    <subcellularLocation>
        <location evidence="6">Cell membrane</location>
        <topology evidence="6">Multi-pass membrane protein</topology>
    </subcellularLocation>
    <subcellularLocation>
        <location evidence="1">Membrane</location>
        <topology evidence="1">Multi-pass membrane protein</topology>
    </subcellularLocation>
</comment>
<evidence type="ECO:0000313" key="10">
    <source>
        <dbReference type="Proteomes" id="UP000305398"/>
    </source>
</evidence>
<dbReference type="EMBL" id="CP040896">
    <property type="protein sequence ID" value="QDA61121.1"/>
    <property type="molecule type" value="Genomic_DNA"/>
</dbReference>
<evidence type="ECO:0000259" key="8">
    <source>
        <dbReference type="PROSITE" id="PS50253"/>
    </source>
</evidence>
<dbReference type="Gene3D" id="1.20.120.80">
    <property type="entry name" value="Cytochrome c oxidase, subunit III, four-helix bundle"/>
    <property type="match status" value="1"/>
</dbReference>
<keyword evidence="3 6" id="KW-0812">Transmembrane</keyword>
<evidence type="ECO:0000256" key="3">
    <source>
        <dbReference type="ARBA" id="ARBA00022692"/>
    </source>
</evidence>
<evidence type="ECO:0000313" key="9">
    <source>
        <dbReference type="EMBL" id="QDA61121.1"/>
    </source>
</evidence>
<evidence type="ECO:0000256" key="2">
    <source>
        <dbReference type="ARBA" id="ARBA00010581"/>
    </source>
</evidence>
<dbReference type="Pfam" id="PF00510">
    <property type="entry name" value="COX3"/>
    <property type="match status" value="1"/>
</dbReference>
<sequence length="195" mass="22301">MNTPDILKDKEPAIATHPARLLLFLLMISIFMIFAAYTSAYIVRREEGNWLEFALPNTLLLNTVVIILSSVAMQWGYLAARRDNIKQVQLGVGLALLLGIVFLYGQWHVWGQLVENKIFFGGVDANPSGSFVYVLTGVHAFHLITGLIFLWIVLRKSLRFEVHSRQMLSIGNATIYWHYLSALWLYLYLFLLLNN</sequence>
<feature type="transmembrane region" description="Helical" evidence="7">
    <location>
        <begin position="21"/>
        <end position="43"/>
    </location>
</feature>
<comment type="similarity">
    <text evidence="2 6">Belongs to the cytochrome c oxidase subunit 3 family.</text>
</comment>
<dbReference type="AlphaFoldDB" id="A0A5B8A165"/>
<feature type="transmembrane region" description="Helical" evidence="7">
    <location>
        <begin position="175"/>
        <end position="193"/>
    </location>
</feature>